<keyword evidence="1" id="KW-0805">Transcription regulation</keyword>
<evidence type="ECO:0000256" key="1">
    <source>
        <dbReference type="ARBA" id="ARBA00023015"/>
    </source>
</evidence>
<evidence type="ECO:0000256" key="3">
    <source>
        <dbReference type="SAM" id="MobiDB-lite"/>
    </source>
</evidence>
<dbReference type="Pfam" id="PF13191">
    <property type="entry name" value="AAA_16"/>
    <property type="match status" value="1"/>
</dbReference>
<dbReference type="InterPro" id="IPR011990">
    <property type="entry name" value="TPR-like_helical_dom_sf"/>
</dbReference>
<dbReference type="InterPro" id="IPR027417">
    <property type="entry name" value="P-loop_NTPase"/>
</dbReference>
<dbReference type="InterPro" id="IPR005158">
    <property type="entry name" value="BTAD"/>
</dbReference>
<feature type="region of interest" description="Disordered" evidence="3">
    <location>
        <begin position="351"/>
        <end position="387"/>
    </location>
</feature>
<dbReference type="Proteomes" id="UP001500064">
    <property type="component" value="Unassembled WGS sequence"/>
</dbReference>
<proteinExistence type="predicted"/>
<dbReference type="InterPro" id="IPR051677">
    <property type="entry name" value="AfsR-DnrI-RedD_regulator"/>
</dbReference>
<reference evidence="5 6" key="1">
    <citation type="journal article" date="2019" name="Int. J. Syst. Evol. Microbiol.">
        <title>The Global Catalogue of Microorganisms (GCM) 10K type strain sequencing project: providing services to taxonomists for standard genome sequencing and annotation.</title>
        <authorList>
            <consortium name="The Broad Institute Genomics Platform"/>
            <consortium name="The Broad Institute Genome Sequencing Center for Infectious Disease"/>
            <person name="Wu L."/>
            <person name="Ma J."/>
        </authorList>
    </citation>
    <scope>NUCLEOTIDE SEQUENCE [LARGE SCALE GENOMIC DNA]</scope>
    <source>
        <strain evidence="5 6">JCM 13929</strain>
    </source>
</reference>
<feature type="region of interest" description="Disordered" evidence="3">
    <location>
        <begin position="201"/>
        <end position="232"/>
    </location>
</feature>
<evidence type="ECO:0000256" key="2">
    <source>
        <dbReference type="ARBA" id="ARBA00023163"/>
    </source>
</evidence>
<dbReference type="SUPFAM" id="SSF48452">
    <property type="entry name" value="TPR-like"/>
    <property type="match status" value="1"/>
</dbReference>
<evidence type="ECO:0000313" key="5">
    <source>
        <dbReference type="EMBL" id="GAA1649714.1"/>
    </source>
</evidence>
<name>A0ABN2FK76_9ACTN</name>
<dbReference type="PANTHER" id="PTHR35807">
    <property type="entry name" value="TRANSCRIPTIONAL REGULATOR REDD-RELATED"/>
    <property type="match status" value="1"/>
</dbReference>
<comment type="caution">
    <text evidence="5">The sequence shown here is derived from an EMBL/GenBank/DDBJ whole genome shotgun (WGS) entry which is preliminary data.</text>
</comment>
<dbReference type="InterPro" id="IPR041664">
    <property type="entry name" value="AAA_16"/>
</dbReference>
<dbReference type="Gene3D" id="1.25.40.10">
    <property type="entry name" value="Tetratricopeptide repeat domain"/>
    <property type="match status" value="1"/>
</dbReference>
<dbReference type="PANTHER" id="PTHR35807:SF1">
    <property type="entry name" value="TRANSCRIPTIONAL REGULATOR REDD"/>
    <property type="match status" value="1"/>
</dbReference>
<evidence type="ECO:0000313" key="6">
    <source>
        <dbReference type="Proteomes" id="UP001500064"/>
    </source>
</evidence>
<protein>
    <recommendedName>
        <fullName evidence="4">Bacterial transcriptional activator domain-containing protein</fullName>
    </recommendedName>
</protein>
<feature type="domain" description="Bacterial transcriptional activator" evidence="4">
    <location>
        <begin position="55"/>
        <end position="200"/>
    </location>
</feature>
<gene>
    <name evidence="5" type="ORF">GCM10009733_053430</name>
</gene>
<sequence>MIWDDDAPASAVNVIHKYVGALRRLSEPALPIRGNGSYLQRRGNGYLFAAGPGALDLAVFRESVRAAGQAVARQRREAALDCYVEALGLWQGPTGEGLAYGPTAMPIFAGLDSEFLPTCATAAELAVALGRPERVLPPLRLAASMAPLHEPVQASLISTLGAAGQQAQALSLYQKVRDRLAEELGIEPGPALRAAHQRVLNDTPSPPVRMTDGQPSGQPPAPWQRTLAPATPPAAGLVGRAAELAVLRQAAGTALTGGRGLAIIDGEPGVGKTRLLEEIAAEAEAGGALVVWGRCMEGEGTPSMWPWVQATGTVLGALPATVRQDRLTAELDRLLDPGDEGVTARALPDAAGLSSGCSNRSWPPSARPPRCGRRCSSSTISNGPTSPRCSCSATWQRGCRPARWSSERCVTVRPCRVRSCRGCSPRSAGSRASAASIWARSALPRWPNSSAGRPAGRPAPDVLRDIHARTAGNPFFVRERVTQNRVPPTITPTASPVCRPL</sequence>
<keyword evidence="6" id="KW-1185">Reference proteome</keyword>
<dbReference type="EMBL" id="BAAAMU010000041">
    <property type="protein sequence ID" value="GAA1649714.1"/>
    <property type="molecule type" value="Genomic_DNA"/>
</dbReference>
<accession>A0ABN2FK76</accession>
<evidence type="ECO:0000259" key="4">
    <source>
        <dbReference type="SMART" id="SM01043"/>
    </source>
</evidence>
<keyword evidence="2" id="KW-0804">Transcription</keyword>
<dbReference type="Pfam" id="PF03704">
    <property type="entry name" value="BTAD"/>
    <property type="match status" value="1"/>
</dbReference>
<dbReference type="SUPFAM" id="SSF52540">
    <property type="entry name" value="P-loop containing nucleoside triphosphate hydrolases"/>
    <property type="match status" value="1"/>
</dbReference>
<dbReference type="CDD" id="cd15831">
    <property type="entry name" value="BTAD"/>
    <property type="match status" value="1"/>
</dbReference>
<organism evidence="5 6">
    <name type="scientific">Nonomuraea maheshkhaliensis</name>
    <dbReference type="NCBI Taxonomy" id="419590"/>
    <lineage>
        <taxon>Bacteria</taxon>
        <taxon>Bacillati</taxon>
        <taxon>Actinomycetota</taxon>
        <taxon>Actinomycetes</taxon>
        <taxon>Streptosporangiales</taxon>
        <taxon>Streptosporangiaceae</taxon>
        <taxon>Nonomuraea</taxon>
    </lineage>
</organism>
<dbReference type="SMART" id="SM01043">
    <property type="entry name" value="BTAD"/>
    <property type="match status" value="1"/>
</dbReference>